<comment type="pathway">
    <text evidence="2 10">Amino-acid biosynthesis; L-methionine biosynthesis via de novo pathway; L-homoserine from L-aspartate: step 3/3.</text>
</comment>
<dbReference type="InterPro" id="IPR019811">
    <property type="entry name" value="HDH_CS"/>
</dbReference>
<comment type="pathway">
    <text evidence="1 10">Amino-acid biosynthesis; L-threonine biosynthesis; L-threonine from L-aspartate: step 3/5.</text>
</comment>
<sequence>MTVVKVALLGFGTVGQGVFEILENNKETLQKQIGAEVHMTSILVKNIDKQRNLPSSLRVTDRMEEVLQQNPDVIFEAINGEEPARKYINRALEKGVSIITANKEMFAKHGRSLLNTAEKNGTAIGYEATTASGTPIIGMISKLLQMNRITKVEAILNGTSNYILTHIQEEGMSFENALSLAQSKGFAEVDPSSDLKGIDAFYKLMILSELIYGTQPKWDQVSCDGISHLTSNDFKTAGRSGKRIKLLASLEQHNNQIIARVEPKALDSNHPLFSVNGVDNAIMVDGEFTGPLTLRGPGAGKLPTASAMVEDFITAMQTRPLLQTISI</sequence>
<proteinExistence type="inferred from homology"/>
<keyword evidence="8 10" id="KW-0560">Oxidoreductase</keyword>
<evidence type="ECO:0000256" key="5">
    <source>
        <dbReference type="ARBA" id="ARBA00013376"/>
    </source>
</evidence>
<keyword evidence="10" id="KW-0521">NADP</keyword>
<dbReference type="PANTHER" id="PTHR43331:SF1">
    <property type="entry name" value="HOMOSERINE DEHYDROGENASE"/>
    <property type="match status" value="1"/>
</dbReference>
<dbReference type="Gene3D" id="3.40.50.720">
    <property type="entry name" value="NAD(P)-binding Rossmann-like Domain"/>
    <property type="match status" value="1"/>
</dbReference>
<keyword evidence="9 10" id="KW-0486">Methionine biosynthesis</keyword>
<name>A0ABY4EMY7_9BACI</name>
<dbReference type="PROSITE" id="PS01042">
    <property type="entry name" value="HOMOSER_DHGENASE"/>
    <property type="match status" value="1"/>
</dbReference>
<comment type="catalytic activity">
    <reaction evidence="10">
        <text>L-homoserine + NADP(+) = L-aspartate 4-semialdehyde + NADPH + H(+)</text>
        <dbReference type="Rhea" id="RHEA:15761"/>
        <dbReference type="ChEBI" id="CHEBI:15378"/>
        <dbReference type="ChEBI" id="CHEBI:57476"/>
        <dbReference type="ChEBI" id="CHEBI:57783"/>
        <dbReference type="ChEBI" id="CHEBI:58349"/>
        <dbReference type="ChEBI" id="CHEBI:537519"/>
        <dbReference type="EC" id="1.1.1.3"/>
    </reaction>
</comment>
<dbReference type="Pfam" id="PF03447">
    <property type="entry name" value="NAD_binding_3"/>
    <property type="match status" value="1"/>
</dbReference>
<evidence type="ECO:0000256" key="3">
    <source>
        <dbReference type="ARBA" id="ARBA00006753"/>
    </source>
</evidence>
<dbReference type="EC" id="1.1.1.3" evidence="4 10"/>
<evidence type="ECO:0000256" key="11">
    <source>
        <dbReference type="RuleBase" id="RU004171"/>
    </source>
</evidence>
<keyword evidence="7 10" id="KW-0791">Threonine biosynthesis</keyword>
<dbReference type="GO" id="GO:0004412">
    <property type="term" value="F:homoserine dehydrogenase activity"/>
    <property type="evidence" value="ECO:0007669"/>
    <property type="project" value="UniProtKB-EC"/>
</dbReference>
<dbReference type="PIRSF" id="PIRSF036497">
    <property type="entry name" value="HDH_short"/>
    <property type="match status" value="1"/>
</dbReference>
<dbReference type="InterPro" id="IPR001342">
    <property type="entry name" value="HDH_cat"/>
</dbReference>
<dbReference type="Pfam" id="PF00742">
    <property type="entry name" value="Homoserine_dh"/>
    <property type="match status" value="1"/>
</dbReference>
<dbReference type="PANTHER" id="PTHR43331">
    <property type="entry name" value="HOMOSERINE DEHYDROGENASE"/>
    <property type="match status" value="1"/>
</dbReference>
<dbReference type="Gene3D" id="3.30.360.10">
    <property type="entry name" value="Dihydrodipicolinate Reductase, domain 2"/>
    <property type="match status" value="1"/>
</dbReference>
<dbReference type="Proteomes" id="UP000831787">
    <property type="component" value="Chromosome"/>
</dbReference>
<evidence type="ECO:0000313" key="14">
    <source>
        <dbReference type="EMBL" id="UOQ45213.1"/>
    </source>
</evidence>
<evidence type="ECO:0000259" key="12">
    <source>
        <dbReference type="Pfam" id="PF00742"/>
    </source>
</evidence>
<reference evidence="14 15" key="1">
    <citation type="submission" date="2022-04" db="EMBL/GenBank/DDBJ databases">
        <title>Halobacillus sp. isolated from saltern.</title>
        <authorList>
            <person name="Won M."/>
            <person name="Lee C.-M."/>
            <person name="Woen H.-Y."/>
            <person name="Kwon S.-W."/>
        </authorList>
    </citation>
    <scope>NUCLEOTIDE SEQUENCE [LARGE SCALE GENOMIC DNA]</scope>
    <source>
        <strain evidence="14 15">SSBR10-3</strain>
    </source>
</reference>
<evidence type="ECO:0000256" key="6">
    <source>
        <dbReference type="ARBA" id="ARBA00022605"/>
    </source>
</evidence>
<dbReference type="EMBL" id="CP095073">
    <property type="protein sequence ID" value="UOQ45213.1"/>
    <property type="molecule type" value="Genomic_DNA"/>
</dbReference>
<protein>
    <recommendedName>
        <fullName evidence="5 10">Homoserine dehydrogenase</fullName>
        <ecNumber evidence="4 10">1.1.1.3</ecNumber>
    </recommendedName>
</protein>
<keyword evidence="6 10" id="KW-0028">Amino-acid biosynthesis</keyword>
<dbReference type="InterPro" id="IPR005106">
    <property type="entry name" value="Asp/hSer_DH_NAD-bd"/>
</dbReference>
<evidence type="ECO:0000256" key="4">
    <source>
        <dbReference type="ARBA" id="ARBA00013213"/>
    </source>
</evidence>
<evidence type="ECO:0000256" key="8">
    <source>
        <dbReference type="ARBA" id="ARBA00023002"/>
    </source>
</evidence>
<comment type="similarity">
    <text evidence="3 11">Belongs to the homoserine dehydrogenase family.</text>
</comment>
<evidence type="ECO:0000259" key="13">
    <source>
        <dbReference type="Pfam" id="PF03447"/>
    </source>
</evidence>
<evidence type="ECO:0000256" key="9">
    <source>
        <dbReference type="ARBA" id="ARBA00023167"/>
    </source>
</evidence>
<dbReference type="InterPro" id="IPR036291">
    <property type="entry name" value="NAD(P)-bd_dom_sf"/>
</dbReference>
<evidence type="ECO:0000256" key="2">
    <source>
        <dbReference type="ARBA" id="ARBA00005062"/>
    </source>
</evidence>
<dbReference type="RefSeq" id="WP_244711766.1">
    <property type="nucleotide sequence ID" value="NZ_CP095073.1"/>
</dbReference>
<feature type="domain" description="Homoserine dehydrogenase catalytic" evidence="12">
    <location>
        <begin position="135"/>
        <end position="313"/>
    </location>
</feature>
<feature type="domain" description="Aspartate/homoserine dehydrogenase NAD-binding" evidence="13">
    <location>
        <begin position="10"/>
        <end position="127"/>
    </location>
</feature>
<dbReference type="SUPFAM" id="SSF51735">
    <property type="entry name" value="NAD(P)-binding Rossmann-fold domains"/>
    <property type="match status" value="1"/>
</dbReference>
<gene>
    <name evidence="14" type="ORF">MUN89_04495</name>
</gene>
<evidence type="ECO:0000256" key="10">
    <source>
        <dbReference type="RuleBase" id="RU000579"/>
    </source>
</evidence>
<organism evidence="14 15">
    <name type="scientific">Halobacillus salinarum</name>
    <dbReference type="NCBI Taxonomy" id="2932257"/>
    <lineage>
        <taxon>Bacteria</taxon>
        <taxon>Bacillati</taxon>
        <taxon>Bacillota</taxon>
        <taxon>Bacilli</taxon>
        <taxon>Bacillales</taxon>
        <taxon>Bacillaceae</taxon>
        <taxon>Halobacillus</taxon>
    </lineage>
</organism>
<accession>A0ABY4EMY7</accession>
<evidence type="ECO:0000313" key="15">
    <source>
        <dbReference type="Proteomes" id="UP000831787"/>
    </source>
</evidence>
<dbReference type="NCBIfam" id="NF004976">
    <property type="entry name" value="PRK06349.1"/>
    <property type="match status" value="1"/>
</dbReference>
<dbReference type="SUPFAM" id="SSF55347">
    <property type="entry name" value="Glyceraldehyde-3-phosphate dehydrogenase-like, C-terminal domain"/>
    <property type="match status" value="1"/>
</dbReference>
<evidence type="ECO:0000256" key="1">
    <source>
        <dbReference type="ARBA" id="ARBA00005056"/>
    </source>
</evidence>
<evidence type="ECO:0000256" key="7">
    <source>
        <dbReference type="ARBA" id="ARBA00022697"/>
    </source>
</evidence>
<keyword evidence="15" id="KW-1185">Reference proteome</keyword>
<dbReference type="InterPro" id="IPR022697">
    <property type="entry name" value="HDH_short"/>
</dbReference>